<proteinExistence type="predicted"/>
<dbReference type="PROSITE" id="PS51847">
    <property type="entry name" value="SMP"/>
    <property type="match status" value="1"/>
</dbReference>
<name>A0AAW2I8L2_9NEOP</name>
<feature type="compositionally biased region" description="Low complexity" evidence="9">
    <location>
        <begin position="129"/>
        <end position="139"/>
    </location>
</feature>
<dbReference type="GO" id="GO:0006869">
    <property type="term" value="P:lipid transport"/>
    <property type="evidence" value="ECO:0007669"/>
    <property type="project" value="UniProtKB-KW"/>
</dbReference>
<feature type="region of interest" description="Disordered" evidence="9">
    <location>
        <begin position="223"/>
        <end position="254"/>
    </location>
</feature>
<dbReference type="GO" id="GO:0005789">
    <property type="term" value="C:endoplasmic reticulum membrane"/>
    <property type="evidence" value="ECO:0007669"/>
    <property type="project" value="UniProtKB-SubCell"/>
</dbReference>
<dbReference type="InterPro" id="IPR031468">
    <property type="entry name" value="SMP_LBD"/>
</dbReference>
<dbReference type="AlphaFoldDB" id="A0AAW2I8L2"/>
<feature type="compositionally biased region" description="Polar residues" evidence="9">
    <location>
        <begin position="777"/>
        <end position="786"/>
    </location>
</feature>
<evidence type="ECO:0000256" key="6">
    <source>
        <dbReference type="ARBA" id="ARBA00023055"/>
    </source>
</evidence>
<feature type="compositionally biased region" description="Low complexity" evidence="9">
    <location>
        <begin position="78"/>
        <end position="91"/>
    </location>
</feature>
<sequence>MSQSKPDNLGKNAGGTSVWDFAVHFRAKDDTVTEVPLHELRNDRPEKEPLEAETLEQLDQALSQENDSNLKVERAIVSNPSGSHSSSSSPSDYKKMFRNLNQFRGKITRSVEEKLSEIKSDLGSNKPQLLSSKDNSSLSDSEENSDGSGSKVCAKDSSRKSLSLDLVTDKEMKDPVLEITSELTQRKSTWSPGGVKYITYLVGEGRRMTQRFHNFVEVEPAVEAYEQTDPDDTDDDGQYVDARDDLPDDNHRHNRKPEGELLKLIRFIFQIDHRYDGIAVFLLVCFFALPVPAFLKGFMSCFCLIKIWRLLCSFWSLSLEGSSLMQTVPFEVPDYNKLPPLKTPQVAEEKGVLFNEYTEPYDPEWYSITQTVPVYMEIEDSLLKLSRPKGKISKRAYYDERTYKLEFLHERVYDLTNCTITLKPLDIIRKRYFNKKFPISIELRPRSLVKCVRFKDSNLDEEPIPLEETYQGVNVTRSKFVYGKDYLNLFARCNRQKEEWFRRLIAAAEFRKDKNDIRKEPSMAFGRLHFNADDADYDEYWQYMTEIVEKIRYVKPILKPDGRRKSIWKKKKDDPDSDNPDSQMRRRTTVFPVMQTDSGLFEISEKEAALRSAVEIQWFNALINRFLFDIFRTPYWLNRIQHRIQKKLATVRVPYYIEALEIIEMDLGKMGPRFHRVSPPSLDRRGLWFDMDMTFDGAIRIVLQTQLNLVKLQHGLEEEAAKGPESRQDSGFVFRVRKSDRDMSSMHHTSKKDSMKELMLEFAEIAVSDKSKYKFEPSTNSMNVMNSDSSDSEDEEEDDDDDDDDDEDSTSYRYNPQPLRDTSRSVRPSGLSRLRPSSIYDTRKPMRKSSKKLFRMMENFAQSKYFKSLAETKYVQRAIAGVSAMKLRLLLEFKSCIGTIVVNVPPPPNDRIWYGFRTIPKLWLSAQPQIGDRNIKFYNIKQYVEKKIMDEIKKFIVLPNMDDIVYPVPPNLEQAGKSVSFMLSRHNVHHM</sequence>
<feature type="domain" description="SMP-LTD" evidence="10">
    <location>
        <begin position="612"/>
        <end position="967"/>
    </location>
</feature>
<comment type="subcellular location">
    <subcellularLocation>
        <location evidence="1">Endoplasmic reticulum membrane</location>
    </subcellularLocation>
</comment>
<evidence type="ECO:0000259" key="10">
    <source>
        <dbReference type="PROSITE" id="PS51847"/>
    </source>
</evidence>
<dbReference type="GO" id="GO:0008289">
    <property type="term" value="F:lipid binding"/>
    <property type="evidence" value="ECO:0007669"/>
    <property type="project" value="UniProtKB-KW"/>
</dbReference>
<keyword evidence="4" id="KW-0256">Endoplasmic reticulum</keyword>
<evidence type="ECO:0000256" key="5">
    <source>
        <dbReference type="ARBA" id="ARBA00022989"/>
    </source>
</evidence>
<keyword evidence="2" id="KW-0813">Transport</keyword>
<evidence type="ECO:0000313" key="11">
    <source>
        <dbReference type="EMBL" id="KAL0278544.1"/>
    </source>
</evidence>
<keyword evidence="8" id="KW-0472">Membrane</keyword>
<evidence type="ECO:0000256" key="4">
    <source>
        <dbReference type="ARBA" id="ARBA00022824"/>
    </source>
</evidence>
<reference evidence="11" key="1">
    <citation type="journal article" date="2024" name="Gigascience">
        <title>Chromosome-level genome of the poultry shaft louse Menopon gallinae provides insight into the host-switching and adaptive evolution of parasitic lice.</title>
        <authorList>
            <person name="Xu Y."/>
            <person name="Ma L."/>
            <person name="Liu S."/>
            <person name="Liang Y."/>
            <person name="Liu Q."/>
            <person name="He Z."/>
            <person name="Tian L."/>
            <person name="Duan Y."/>
            <person name="Cai W."/>
            <person name="Li H."/>
            <person name="Song F."/>
        </authorList>
    </citation>
    <scope>NUCLEOTIDE SEQUENCE</scope>
    <source>
        <strain evidence="11">Cailab_2023a</strain>
    </source>
</reference>
<evidence type="ECO:0000256" key="3">
    <source>
        <dbReference type="ARBA" id="ARBA00022692"/>
    </source>
</evidence>
<feature type="region of interest" description="Disordered" evidence="9">
    <location>
        <begin position="122"/>
        <end position="155"/>
    </location>
</feature>
<feature type="compositionally biased region" description="Acidic residues" evidence="9">
    <location>
        <begin position="790"/>
        <end position="809"/>
    </location>
</feature>
<feature type="region of interest" description="Disordered" evidence="9">
    <location>
        <begin position="776"/>
        <end position="842"/>
    </location>
</feature>
<keyword evidence="6" id="KW-0445">Lipid transport</keyword>
<feature type="region of interest" description="Disordered" evidence="9">
    <location>
        <begin position="59"/>
        <end position="94"/>
    </location>
</feature>
<dbReference type="PANTHER" id="PTHR13466">
    <property type="entry name" value="TEX2 PROTEIN-RELATED"/>
    <property type="match status" value="1"/>
</dbReference>
<evidence type="ECO:0000256" key="7">
    <source>
        <dbReference type="ARBA" id="ARBA00023121"/>
    </source>
</evidence>
<feature type="compositionally biased region" description="Basic and acidic residues" evidence="9">
    <location>
        <begin position="241"/>
        <end position="254"/>
    </location>
</feature>
<evidence type="ECO:0000256" key="8">
    <source>
        <dbReference type="ARBA" id="ARBA00023136"/>
    </source>
</evidence>
<keyword evidence="3" id="KW-0812">Transmembrane</keyword>
<dbReference type="PANTHER" id="PTHR13466:SF0">
    <property type="entry name" value="SMP-LTD DOMAIN-CONTAINING PROTEIN"/>
    <property type="match status" value="1"/>
</dbReference>
<feature type="region of interest" description="Disordered" evidence="9">
    <location>
        <begin position="567"/>
        <end position="587"/>
    </location>
</feature>
<protein>
    <recommendedName>
        <fullName evidence="10">SMP-LTD domain-containing protein</fullName>
    </recommendedName>
</protein>
<feature type="compositionally biased region" description="Acidic residues" evidence="9">
    <location>
        <begin position="226"/>
        <end position="238"/>
    </location>
</feature>
<evidence type="ECO:0000256" key="1">
    <source>
        <dbReference type="ARBA" id="ARBA00004586"/>
    </source>
</evidence>
<dbReference type="CDD" id="cd21675">
    <property type="entry name" value="SMP_TEX2"/>
    <property type="match status" value="1"/>
</dbReference>
<gene>
    <name evidence="11" type="ORF">PYX00_000340</name>
</gene>
<keyword evidence="5" id="KW-1133">Transmembrane helix</keyword>
<comment type="caution">
    <text evidence="11">The sequence shown here is derived from an EMBL/GenBank/DDBJ whole genome shotgun (WGS) entry which is preliminary data.</text>
</comment>
<dbReference type="EMBL" id="JARGDH010000001">
    <property type="protein sequence ID" value="KAL0278544.1"/>
    <property type="molecule type" value="Genomic_DNA"/>
</dbReference>
<feature type="compositionally biased region" description="Low complexity" evidence="9">
    <location>
        <begin position="825"/>
        <end position="838"/>
    </location>
</feature>
<dbReference type="EMBL" id="JARGDH010000001">
    <property type="protein sequence ID" value="KAL0278542.1"/>
    <property type="molecule type" value="Genomic_DNA"/>
</dbReference>
<keyword evidence="7" id="KW-0446">Lipid-binding</keyword>
<evidence type="ECO:0000256" key="9">
    <source>
        <dbReference type="SAM" id="MobiDB-lite"/>
    </source>
</evidence>
<evidence type="ECO:0000256" key="2">
    <source>
        <dbReference type="ARBA" id="ARBA00022448"/>
    </source>
</evidence>
<accession>A0AAW2I8L2</accession>
<organism evidence="11">
    <name type="scientific">Menopon gallinae</name>
    <name type="common">poultry shaft louse</name>
    <dbReference type="NCBI Taxonomy" id="328185"/>
    <lineage>
        <taxon>Eukaryota</taxon>
        <taxon>Metazoa</taxon>
        <taxon>Ecdysozoa</taxon>
        <taxon>Arthropoda</taxon>
        <taxon>Hexapoda</taxon>
        <taxon>Insecta</taxon>
        <taxon>Pterygota</taxon>
        <taxon>Neoptera</taxon>
        <taxon>Paraneoptera</taxon>
        <taxon>Psocodea</taxon>
        <taxon>Troctomorpha</taxon>
        <taxon>Phthiraptera</taxon>
        <taxon>Amblycera</taxon>
        <taxon>Menoponidae</taxon>
        <taxon>Menopon</taxon>
    </lineage>
</organism>